<dbReference type="InterPro" id="IPR051819">
    <property type="entry name" value="PTS_sugar-specific_EIIB"/>
</dbReference>
<dbReference type="Gene3D" id="3.40.50.2300">
    <property type="match status" value="1"/>
</dbReference>
<organism evidence="9 10">
    <name type="scientific">Collinsella ihumii</name>
    <dbReference type="NCBI Taxonomy" id="1720204"/>
    <lineage>
        <taxon>Bacteria</taxon>
        <taxon>Bacillati</taxon>
        <taxon>Actinomycetota</taxon>
        <taxon>Coriobacteriia</taxon>
        <taxon>Coriobacteriales</taxon>
        <taxon>Coriobacteriaceae</taxon>
        <taxon>Collinsella</taxon>
    </lineage>
</organism>
<evidence type="ECO:0000256" key="7">
    <source>
        <dbReference type="PROSITE-ProRule" id="PRU00423"/>
    </source>
</evidence>
<keyword evidence="5" id="KW-0598">Phosphotransferase system</keyword>
<proteinExistence type="predicted"/>
<dbReference type="InterPro" id="IPR036095">
    <property type="entry name" value="PTS_EIIB-like_sf"/>
</dbReference>
<comment type="caution">
    <text evidence="9">The sequence shown here is derived from an EMBL/GenBank/DDBJ whole genome shotgun (WGS) entry which is preliminary data.</text>
</comment>
<evidence type="ECO:0000313" key="9">
    <source>
        <dbReference type="EMBL" id="HJG31406.1"/>
    </source>
</evidence>
<dbReference type="GO" id="GO:0009401">
    <property type="term" value="P:phosphoenolpyruvate-dependent sugar phosphotransferase system"/>
    <property type="evidence" value="ECO:0007669"/>
    <property type="project" value="UniProtKB-KW"/>
</dbReference>
<feature type="modified residue" description="Phosphocysteine; by EIIA" evidence="7">
    <location>
        <position position="8"/>
    </location>
</feature>
<sequence length="98" mass="10677">MKRIVLMCAAGASTSMLVKRMQQAAEQQGFECTIEAHPVNQATEFADSDVILLGPQVRFELNKVKGQVNCPVESIDMMAYGTMNGEAVLKQARALMGE</sequence>
<dbReference type="SUPFAM" id="SSF52794">
    <property type="entry name" value="PTS system IIB component-like"/>
    <property type="match status" value="1"/>
</dbReference>
<feature type="domain" description="PTS EIIB type-3" evidence="8">
    <location>
        <begin position="1"/>
        <end position="98"/>
    </location>
</feature>
<dbReference type="Pfam" id="PF02302">
    <property type="entry name" value="PTS_IIB"/>
    <property type="match status" value="1"/>
</dbReference>
<evidence type="ECO:0000256" key="4">
    <source>
        <dbReference type="ARBA" id="ARBA00022679"/>
    </source>
</evidence>
<protein>
    <submittedName>
        <fullName evidence="9">PTS sugar transporter subunit IIB</fullName>
    </submittedName>
</protein>
<reference evidence="9" key="2">
    <citation type="submission" date="2021-09" db="EMBL/GenBank/DDBJ databases">
        <authorList>
            <person name="Gilroy R."/>
        </authorList>
    </citation>
    <scope>NUCLEOTIDE SEQUENCE</scope>
    <source>
        <strain evidence="9">ChiGjej2B2-7701</strain>
    </source>
</reference>
<evidence type="ECO:0000313" key="10">
    <source>
        <dbReference type="Proteomes" id="UP000746751"/>
    </source>
</evidence>
<evidence type="ECO:0000256" key="5">
    <source>
        <dbReference type="ARBA" id="ARBA00022683"/>
    </source>
</evidence>
<keyword evidence="4" id="KW-0808">Transferase</keyword>
<dbReference type="AlphaFoldDB" id="A0A921LQW7"/>
<dbReference type="GO" id="GO:0016301">
    <property type="term" value="F:kinase activity"/>
    <property type="evidence" value="ECO:0007669"/>
    <property type="project" value="UniProtKB-KW"/>
</dbReference>
<dbReference type="PANTHER" id="PTHR34581:SF2">
    <property type="entry name" value="PTS SYSTEM N,N'-DIACETYLCHITOBIOSE-SPECIFIC EIIB COMPONENT"/>
    <property type="match status" value="1"/>
</dbReference>
<accession>A0A921LQW7</accession>
<evidence type="ECO:0000256" key="2">
    <source>
        <dbReference type="ARBA" id="ARBA00022553"/>
    </source>
</evidence>
<dbReference type="InterPro" id="IPR013012">
    <property type="entry name" value="PTS_EIIB_3"/>
</dbReference>
<keyword evidence="6" id="KW-0418">Kinase</keyword>
<keyword evidence="1" id="KW-0813">Transport</keyword>
<keyword evidence="3 9" id="KW-0762">Sugar transport</keyword>
<evidence type="ECO:0000256" key="1">
    <source>
        <dbReference type="ARBA" id="ARBA00022448"/>
    </source>
</evidence>
<dbReference type="GO" id="GO:0008982">
    <property type="term" value="F:protein-N(PI)-phosphohistidine-sugar phosphotransferase activity"/>
    <property type="evidence" value="ECO:0007669"/>
    <property type="project" value="InterPro"/>
</dbReference>
<gene>
    <name evidence="9" type="ORF">K8U80_08445</name>
</gene>
<evidence type="ECO:0000256" key="6">
    <source>
        <dbReference type="ARBA" id="ARBA00022777"/>
    </source>
</evidence>
<evidence type="ECO:0000259" key="8">
    <source>
        <dbReference type="PROSITE" id="PS51100"/>
    </source>
</evidence>
<dbReference type="InterPro" id="IPR003501">
    <property type="entry name" value="PTS_EIIB_2/3"/>
</dbReference>
<keyword evidence="2" id="KW-0597">Phosphoprotein</keyword>
<reference evidence="9" key="1">
    <citation type="journal article" date="2021" name="PeerJ">
        <title>Extensive microbial diversity within the chicken gut microbiome revealed by metagenomics and culture.</title>
        <authorList>
            <person name="Gilroy R."/>
            <person name="Ravi A."/>
            <person name="Getino M."/>
            <person name="Pursley I."/>
            <person name="Horton D.L."/>
            <person name="Alikhan N.F."/>
            <person name="Baker D."/>
            <person name="Gharbi K."/>
            <person name="Hall N."/>
            <person name="Watson M."/>
            <person name="Adriaenssens E.M."/>
            <person name="Foster-Nyarko E."/>
            <person name="Jarju S."/>
            <person name="Secka A."/>
            <person name="Antonio M."/>
            <person name="Oren A."/>
            <person name="Chaudhuri R.R."/>
            <person name="La Ragione R."/>
            <person name="Hildebrand F."/>
            <person name="Pallen M.J."/>
        </authorList>
    </citation>
    <scope>NUCLEOTIDE SEQUENCE</scope>
    <source>
        <strain evidence="9">ChiGjej2B2-7701</strain>
    </source>
</reference>
<dbReference type="PANTHER" id="PTHR34581">
    <property type="entry name" value="PTS SYSTEM N,N'-DIACETYLCHITOBIOSE-SPECIFIC EIIB COMPONENT"/>
    <property type="match status" value="1"/>
</dbReference>
<dbReference type="CDD" id="cd05564">
    <property type="entry name" value="PTS_IIB_chitobiose_lichenan"/>
    <property type="match status" value="1"/>
</dbReference>
<dbReference type="PROSITE" id="PS51100">
    <property type="entry name" value="PTS_EIIB_TYPE_3"/>
    <property type="match status" value="1"/>
</dbReference>
<dbReference type="Proteomes" id="UP000746751">
    <property type="component" value="Unassembled WGS sequence"/>
</dbReference>
<evidence type="ECO:0000256" key="3">
    <source>
        <dbReference type="ARBA" id="ARBA00022597"/>
    </source>
</evidence>
<dbReference type="EMBL" id="DYVF01000050">
    <property type="protein sequence ID" value="HJG31406.1"/>
    <property type="molecule type" value="Genomic_DNA"/>
</dbReference>
<name>A0A921LQW7_9ACTN</name>